<proteinExistence type="predicted"/>
<dbReference type="RefSeq" id="WP_145218154.1">
    <property type="nucleotide sequence ID" value="NZ_CP036269.1"/>
</dbReference>
<dbReference type="Proteomes" id="UP000317171">
    <property type="component" value="Chromosome"/>
</dbReference>
<reference evidence="1 2" key="1">
    <citation type="submission" date="2019-02" db="EMBL/GenBank/DDBJ databases">
        <title>Deep-cultivation of Planctomycetes and their phenomic and genomic characterization uncovers novel biology.</title>
        <authorList>
            <person name="Wiegand S."/>
            <person name="Jogler M."/>
            <person name="Boedeker C."/>
            <person name="Pinto D."/>
            <person name="Vollmers J."/>
            <person name="Rivas-Marin E."/>
            <person name="Kohn T."/>
            <person name="Peeters S.H."/>
            <person name="Heuer A."/>
            <person name="Rast P."/>
            <person name="Oberbeckmann S."/>
            <person name="Bunk B."/>
            <person name="Jeske O."/>
            <person name="Meyerdierks A."/>
            <person name="Storesund J.E."/>
            <person name="Kallscheuer N."/>
            <person name="Luecker S."/>
            <person name="Lage O.M."/>
            <person name="Pohl T."/>
            <person name="Merkel B.J."/>
            <person name="Hornburger P."/>
            <person name="Mueller R.-W."/>
            <person name="Bruemmer F."/>
            <person name="Labrenz M."/>
            <person name="Spormann A.M."/>
            <person name="Op den Camp H."/>
            <person name="Overmann J."/>
            <person name="Amann R."/>
            <person name="Jetten M.S.M."/>
            <person name="Mascher T."/>
            <person name="Medema M.H."/>
            <person name="Devos D.P."/>
            <person name="Kaster A.-K."/>
            <person name="Ovreas L."/>
            <person name="Rohde M."/>
            <person name="Galperin M.Y."/>
            <person name="Jogler C."/>
        </authorList>
    </citation>
    <scope>NUCLEOTIDE SEQUENCE [LARGE SCALE GENOMIC DNA]</scope>
    <source>
        <strain evidence="1 2">Pan241w</strain>
    </source>
</reference>
<organism evidence="1 2">
    <name type="scientific">Gimesia alba</name>
    <dbReference type="NCBI Taxonomy" id="2527973"/>
    <lineage>
        <taxon>Bacteria</taxon>
        <taxon>Pseudomonadati</taxon>
        <taxon>Planctomycetota</taxon>
        <taxon>Planctomycetia</taxon>
        <taxon>Planctomycetales</taxon>
        <taxon>Planctomycetaceae</taxon>
        <taxon>Gimesia</taxon>
    </lineage>
</organism>
<dbReference type="OrthoDB" id="6401736at2"/>
<evidence type="ECO:0000313" key="2">
    <source>
        <dbReference type="Proteomes" id="UP000317171"/>
    </source>
</evidence>
<evidence type="ECO:0000313" key="1">
    <source>
        <dbReference type="EMBL" id="QDT43456.1"/>
    </source>
</evidence>
<name>A0A517RHV7_9PLAN</name>
<accession>A0A517RHV7</accession>
<dbReference type="EMBL" id="CP036269">
    <property type="protein sequence ID" value="QDT43456.1"/>
    <property type="molecule type" value="Genomic_DNA"/>
</dbReference>
<evidence type="ECO:0008006" key="3">
    <source>
        <dbReference type="Google" id="ProtNLM"/>
    </source>
</evidence>
<dbReference type="KEGG" id="gaz:Pan241w_35570"/>
<keyword evidence="2" id="KW-1185">Reference proteome</keyword>
<protein>
    <recommendedName>
        <fullName evidence="3">DUF4145 domain-containing protein</fullName>
    </recommendedName>
</protein>
<dbReference type="AlphaFoldDB" id="A0A517RHV7"/>
<sequence length="162" mass="18630">MTIDSFTKLYERAVDLQRLMSPFITGHLVVEFLLRKLIQIYDVSLTQHADDLKHARLISLNHNISTITDAQKDALVGINKIRNKFAHRITHEPTLADLKTLFIKCKDAFSDFTDGIEQGLSEIDGAASVDQLEEWEIHELFIQIAYDLHHVYHNRGGDIEEF</sequence>
<gene>
    <name evidence="1" type="ORF">Pan241w_35570</name>
</gene>